<gene>
    <name evidence="1" type="ORF">ARMSODRAFT_1026806</name>
</gene>
<reference evidence="2" key="1">
    <citation type="journal article" date="2017" name="Nat. Ecol. Evol.">
        <title>Genome expansion and lineage-specific genetic innovations in the forest pathogenic fungi Armillaria.</title>
        <authorList>
            <person name="Sipos G."/>
            <person name="Prasanna A.N."/>
            <person name="Walter M.C."/>
            <person name="O'Connor E."/>
            <person name="Balint B."/>
            <person name="Krizsan K."/>
            <person name="Kiss B."/>
            <person name="Hess J."/>
            <person name="Varga T."/>
            <person name="Slot J."/>
            <person name="Riley R."/>
            <person name="Boka B."/>
            <person name="Rigling D."/>
            <person name="Barry K."/>
            <person name="Lee J."/>
            <person name="Mihaltcheva S."/>
            <person name="LaButti K."/>
            <person name="Lipzen A."/>
            <person name="Waldron R."/>
            <person name="Moloney N.M."/>
            <person name="Sperisen C."/>
            <person name="Kredics L."/>
            <person name="Vagvoelgyi C."/>
            <person name="Patrignani A."/>
            <person name="Fitzpatrick D."/>
            <person name="Nagy I."/>
            <person name="Doyle S."/>
            <person name="Anderson J.B."/>
            <person name="Grigoriev I.V."/>
            <person name="Gueldener U."/>
            <person name="Muensterkoetter M."/>
            <person name="Nagy L.G."/>
        </authorList>
    </citation>
    <scope>NUCLEOTIDE SEQUENCE [LARGE SCALE GENOMIC DNA]</scope>
    <source>
        <strain evidence="2">28-4</strain>
    </source>
</reference>
<protein>
    <recommendedName>
        <fullName evidence="3">F-box domain-containing protein</fullName>
    </recommendedName>
</protein>
<evidence type="ECO:0000313" key="2">
    <source>
        <dbReference type="Proteomes" id="UP000218334"/>
    </source>
</evidence>
<evidence type="ECO:0000313" key="1">
    <source>
        <dbReference type="EMBL" id="PBK60141.1"/>
    </source>
</evidence>
<keyword evidence="2" id="KW-1185">Reference proteome</keyword>
<dbReference type="Proteomes" id="UP000218334">
    <property type="component" value="Unassembled WGS sequence"/>
</dbReference>
<proteinExistence type="predicted"/>
<evidence type="ECO:0008006" key="3">
    <source>
        <dbReference type="Google" id="ProtNLM"/>
    </source>
</evidence>
<accession>A0A2H3AMT4</accession>
<sequence>MPYGQMCERRLWERSNTSRIYIYGRGDGVYDGNFPFLLHHLAIYRVDGQNPVVNLAINNLAWSDLGNDRTTYHKTLISFPNIASLFLQDITCSHNELCTLLGSYSHLASVSIQGLTFDDFPTSYSRMPSRPDPSINSLTLYLDYSSTSLLRFLTSHSCPLSLYSVKHLEVSGVNGAIPGTDELFACLAPIVATPVKKTLIFRDIAVMENVLPSLDITLVSNLTFTLVLDQRGFYRRSIRWWAATLSHPSSALRNVTICIDGNAFLSDKDRADWHVLDSALCGNGRLSRLSLQLSVGNTETCVEMGKAVLWRLPEVHFRHAGRLTCLDETGTELRWTKPTFNHHDLLD</sequence>
<dbReference type="EMBL" id="KZ293491">
    <property type="protein sequence ID" value="PBK60141.1"/>
    <property type="molecule type" value="Genomic_DNA"/>
</dbReference>
<name>A0A2H3AMT4_9AGAR</name>
<organism evidence="1 2">
    <name type="scientific">Armillaria solidipes</name>
    <dbReference type="NCBI Taxonomy" id="1076256"/>
    <lineage>
        <taxon>Eukaryota</taxon>
        <taxon>Fungi</taxon>
        <taxon>Dikarya</taxon>
        <taxon>Basidiomycota</taxon>
        <taxon>Agaricomycotina</taxon>
        <taxon>Agaricomycetes</taxon>
        <taxon>Agaricomycetidae</taxon>
        <taxon>Agaricales</taxon>
        <taxon>Marasmiineae</taxon>
        <taxon>Physalacriaceae</taxon>
        <taxon>Armillaria</taxon>
    </lineage>
</organism>
<dbReference type="AlphaFoldDB" id="A0A2H3AMT4"/>